<organism evidence="1 2">
    <name type="scientific">Planoprotostelium fungivorum</name>
    <dbReference type="NCBI Taxonomy" id="1890364"/>
    <lineage>
        <taxon>Eukaryota</taxon>
        <taxon>Amoebozoa</taxon>
        <taxon>Evosea</taxon>
        <taxon>Variosea</taxon>
        <taxon>Cavosteliida</taxon>
        <taxon>Cavosteliaceae</taxon>
        <taxon>Planoprotostelium</taxon>
    </lineage>
</organism>
<reference evidence="1 2" key="1">
    <citation type="journal article" date="2018" name="Genome Biol. Evol.">
        <title>Multiple Roots of Fruiting Body Formation in Amoebozoa.</title>
        <authorList>
            <person name="Hillmann F."/>
            <person name="Forbes G."/>
            <person name="Novohradska S."/>
            <person name="Ferling I."/>
            <person name="Riege K."/>
            <person name="Groth M."/>
            <person name="Westermann M."/>
            <person name="Marz M."/>
            <person name="Spaller T."/>
            <person name="Winckler T."/>
            <person name="Schaap P."/>
            <person name="Glockner G."/>
        </authorList>
    </citation>
    <scope>NUCLEOTIDE SEQUENCE [LARGE SCALE GENOMIC DNA]</scope>
    <source>
        <strain evidence="1 2">Jena</strain>
    </source>
</reference>
<proteinExistence type="predicted"/>
<dbReference type="InParanoid" id="A0A2P6NDT9"/>
<keyword evidence="2" id="KW-1185">Reference proteome</keyword>
<accession>A0A2P6NDT9</accession>
<dbReference type="Proteomes" id="UP000241769">
    <property type="component" value="Unassembled WGS sequence"/>
</dbReference>
<evidence type="ECO:0000313" key="1">
    <source>
        <dbReference type="EMBL" id="PRP82095.1"/>
    </source>
</evidence>
<dbReference type="EMBL" id="MDYQ01000111">
    <property type="protein sequence ID" value="PRP82095.1"/>
    <property type="molecule type" value="Genomic_DNA"/>
</dbReference>
<evidence type="ECO:0000313" key="2">
    <source>
        <dbReference type="Proteomes" id="UP000241769"/>
    </source>
</evidence>
<dbReference type="AlphaFoldDB" id="A0A2P6NDT9"/>
<protein>
    <submittedName>
        <fullName evidence="1">Uncharacterized protein</fullName>
    </submittedName>
</protein>
<sequence length="75" mass="8767">MRLRTTHSLPQVPPIVETIRSVAYIGIRTSQTKRNNIPPPKPPYPFTVSMPHTHTNGRHWYKDIHNAWNLLVKRC</sequence>
<name>A0A2P6NDT9_9EUKA</name>
<gene>
    <name evidence="1" type="ORF">PROFUN_03785</name>
</gene>
<comment type="caution">
    <text evidence="1">The sequence shown here is derived from an EMBL/GenBank/DDBJ whole genome shotgun (WGS) entry which is preliminary data.</text>
</comment>